<dbReference type="Gene3D" id="3.60.40.10">
    <property type="entry name" value="PPM-type phosphatase domain"/>
    <property type="match status" value="1"/>
</dbReference>
<proteinExistence type="predicted"/>
<protein>
    <recommendedName>
        <fullName evidence="4">PPM-type phosphatase domain-containing protein</fullName>
    </recommendedName>
</protein>
<evidence type="ECO:0000256" key="2">
    <source>
        <dbReference type="SAM" id="MobiDB-lite"/>
    </source>
</evidence>
<feature type="region of interest" description="Disordered" evidence="2">
    <location>
        <begin position="366"/>
        <end position="388"/>
    </location>
</feature>
<dbReference type="SUPFAM" id="SSF81606">
    <property type="entry name" value="PP2C-like"/>
    <property type="match status" value="1"/>
</dbReference>
<gene>
    <name evidence="5" type="ORF">GCM10010211_39730</name>
</gene>
<evidence type="ECO:0000313" key="6">
    <source>
        <dbReference type="Proteomes" id="UP000654471"/>
    </source>
</evidence>
<reference evidence="6" key="1">
    <citation type="journal article" date="2019" name="Int. J. Syst. Evol. Microbiol.">
        <title>The Global Catalogue of Microorganisms (GCM) 10K type strain sequencing project: providing services to taxonomists for standard genome sequencing and annotation.</title>
        <authorList>
            <consortium name="The Broad Institute Genomics Platform"/>
            <consortium name="The Broad Institute Genome Sequencing Center for Infectious Disease"/>
            <person name="Wu L."/>
            <person name="Ma J."/>
        </authorList>
    </citation>
    <scope>NUCLEOTIDE SEQUENCE [LARGE SCALE GENOMIC DNA]</scope>
    <source>
        <strain evidence="6">JCM 3399</strain>
    </source>
</reference>
<feature type="transmembrane region" description="Helical" evidence="3">
    <location>
        <begin position="48"/>
        <end position="78"/>
    </location>
</feature>
<keyword evidence="1" id="KW-0378">Hydrolase</keyword>
<evidence type="ECO:0000313" key="5">
    <source>
        <dbReference type="EMBL" id="GGU70139.1"/>
    </source>
</evidence>
<dbReference type="InterPro" id="IPR036457">
    <property type="entry name" value="PPM-type-like_dom_sf"/>
</dbReference>
<dbReference type="Proteomes" id="UP000654471">
    <property type="component" value="Unassembled WGS sequence"/>
</dbReference>
<keyword evidence="3" id="KW-1133">Transmembrane helix</keyword>
<evidence type="ECO:0000259" key="4">
    <source>
        <dbReference type="SMART" id="SM00331"/>
    </source>
</evidence>
<dbReference type="Pfam" id="PF07228">
    <property type="entry name" value="SpoIIE"/>
    <property type="match status" value="1"/>
</dbReference>
<keyword evidence="6" id="KW-1185">Reference proteome</keyword>
<feature type="domain" description="PPM-type phosphatase" evidence="4">
    <location>
        <begin position="143"/>
        <end position="363"/>
    </location>
</feature>
<accession>A0ABQ2V7S7</accession>
<dbReference type="PANTHER" id="PTHR43156:SF2">
    <property type="entry name" value="STAGE II SPORULATION PROTEIN E"/>
    <property type="match status" value="1"/>
</dbReference>
<dbReference type="EMBL" id="BMRP01000013">
    <property type="protein sequence ID" value="GGU70139.1"/>
    <property type="molecule type" value="Genomic_DNA"/>
</dbReference>
<dbReference type="PANTHER" id="PTHR43156">
    <property type="entry name" value="STAGE II SPORULATION PROTEIN E-RELATED"/>
    <property type="match status" value="1"/>
</dbReference>
<feature type="transmembrane region" description="Helical" evidence="3">
    <location>
        <begin position="15"/>
        <end position="36"/>
    </location>
</feature>
<dbReference type="InterPro" id="IPR001932">
    <property type="entry name" value="PPM-type_phosphatase-like_dom"/>
</dbReference>
<keyword evidence="3" id="KW-0812">Transmembrane</keyword>
<dbReference type="SMART" id="SM00331">
    <property type="entry name" value="PP2C_SIG"/>
    <property type="match status" value="1"/>
</dbReference>
<evidence type="ECO:0000256" key="3">
    <source>
        <dbReference type="SAM" id="Phobius"/>
    </source>
</evidence>
<feature type="transmembrane region" description="Helical" evidence="3">
    <location>
        <begin position="90"/>
        <end position="110"/>
    </location>
</feature>
<keyword evidence="3" id="KW-0472">Membrane</keyword>
<sequence>MRVRKGLPRSGRSWLLSHGLVAIPLALIAVVTVLDISAPTSIHLGPFLVAAPAITASFAGPGLTGAIGALAVAAQILIGQFHGGLMTANHQAQIAALLVISVLVTLFRYARDRHERQLTQVRSVAAAAQQVLLWPLPRRIGRLRIESAYISAEAEAEIGGDLYGAVPVPGGARLVIGDVRGKGLAAIGEAAALVGAFRGSAYRHLSLAGMAAHLGNSVFWNLAHAPEEDPESFVTALVLDVPDTGPFLRMVNCGHPPPLMLRGDKVLPLEVAEPAIPLGLKTLSESDYEVETFTFEPDDVLLLYTDGVMETRNRDGVFYPLADRLASWNDRDPASLVRRLHDDLLQYADGNLGDDAAMIAITRPADAEQPDARAWADRPSSPLRHRAP</sequence>
<dbReference type="InterPro" id="IPR052016">
    <property type="entry name" value="Bact_Sigma-Reg"/>
</dbReference>
<comment type="caution">
    <text evidence="5">The sequence shown here is derived from an EMBL/GenBank/DDBJ whole genome shotgun (WGS) entry which is preliminary data.</text>
</comment>
<name>A0ABQ2V7S7_9ACTN</name>
<evidence type="ECO:0000256" key="1">
    <source>
        <dbReference type="ARBA" id="ARBA00022801"/>
    </source>
</evidence>
<dbReference type="RefSeq" id="WP_189301766.1">
    <property type="nucleotide sequence ID" value="NZ_BMRP01000013.1"/>
</dbReference>
<organism evidence="5 6">
    <name type="scientific">Streptomyces albospinus</name>
    <dbReference type="NCBI Taxonomy" id="285515"/>
    <lineage>
        <taxon>Bacteria</taxon>
        <taxon>Bacillati</taxon>
        <taxon>Actinomycetota</taxon>
        <taxon>Actinomycetes</taxon>
        <taxon>Kitasatosporales</taxon>
        <taxon>Streptomycetaceae</taxon>
        <taxon>Streptomyces</taxon>
    </lineage>
</organism>